<dbReference type="EMBL" id="LWLG01000017">
    <property type="protein sequence ID" value="OAQ20042.1"/>
    <property type="molecule type" value="Genomic_DNA"/>
</dbReference>
<evidence type="ECO:0000313" key="1">
    <source>
        <dbReference type="EMBL" id="OAQ20042.1"/>
    </source>
</evidence>
<dbReference type="Gene3D" id="3.40.50.300">
    <property type="entry name" value="P-loop containing nucleotide triphosphate hydrolases"/>
    <property type="match status" value="1"/>
</dbReference>
<dbReference type="AlphaFoldDB" id="A0A179D3J4"/>
<sequence>MIRVRHLHYRYPEGTREALSGISLTVNPGEVLLLSVLC</sequence>
<proteinExistence type="predicted"/>
<dbReference type="STRING" id="999894.TDIS_1861"/>
<name>A0A179D3J4_9BACT</name>
<dbReference type="Proteomes" id="UP000078390">
    <property type="component" value="Unassembled WGS sequence"/>
</dbReference>
<protein>
    <submittedName>
        <fullName evidence="1">Uncharacterized protein</fullName>
    </submittedName>
</protein>
<dbReference type="InterPro" id="IPR027417">
    <property type="entry name" value="P-loop_NTPase"/>
</dbReference>
<comment type="caution">
    <text evidence="1">The sequence shown here is derived from an EMBL/GenBank/DDBJ whole genome shotgun (WGS) entry which is preliminary data.</text>
</comment>
<keyword evidence="2" id="KW-1185">Reference proteome</keyword>
<accession>A0A179D3J4</accession>
<organism evidence="1 2">
    <name type="scientific">Thermosulfurimonas dismutans</name>
    <dbReference type="NCBI Taxonomy" id="999894"/>
    <lineage>
        <taxon>Bacteria</taxon>
        <taxon>Pseudomonadati</taxon>
        <taxon>Thermodesulfobacteriota</taxon>
        <taxon>Thermodesulfobacteria</taxon>
        <taxon>Thermodesulfobacteriales</taxon>
        <taxon>Thermodesulfobacteriaceae</taxon>
        <taxon>Thermosulfurimonas</taxon>
    </lineage>
</organism>
<dbReference type="SUPFAM" id="SSF52540">
    <property type="entry name" value="P-loop containing nucleoside triphosphate hydrolases"/>
    <property type="match status" value="1"/>
</dbReference>
<reference evidence="1 2" key="1">
    <citation type="submission" date="2016-04" db="EMBL/GenBank/DDBJ databases">
        <title>Genome analysis of Thermosulfurimonas dismutans, the first thermophilic sulfur-disproportionating bacterium of the phylum Thermodesulfobacteria.</title>
        <authorList>
            <person name="Mardanov A.V."/>
            <person name="Beletsky A.V."/>
            <person name="Kadnikov V.V."/>
            <person name="Slobodkin A.I."/>
            <person name="Ravin N.V."/>
        </authorList>
    </citation>
    <scope>NUCLEOTIDE SEQUENCE [LARGE SCALE GENOMIC DNA]</scope>
    <source>
        <strain evidence="1 2">S95</strain>
    </source>
</reference>
<gene>
    <name evidence="1" type="ORF">TDIS_1861</name>
</gene>
<evidence type="ECO:0000313" key="2">
    <source>
        <dbReference type="Proteomes" id="UP000078390"/>
    </source>
</evidence>